<dbReference type="PROSITE" id="PS00018">
    <property type="entry name" value="EF_HAND_1"/>
    <property type="match status" value="1"/>
</dbReference>
<evidence type="ECO:0008006" key="4">
    <source>
        <dbReference type="Google" id="ProtNLM"/>
    </source>
</evidence>
<gene>
    <name evidence="2" type="ORF">SAMN04488117_11838</name>
</gene>
<sequence>MTDKVSTFFSQSPDGSSAPPLTKSGPELREVAVISRITQEDFLAQLSRALADYDKDRDGLLTEEEWRWVEDGLKDAG</sequence>
<evidence type="ECO:0000256" key="1">
    <source>
        <dbReference type="SAM" id="MobiDB-lite"/>
    </source>
</evidence>
<protein>
    <recommendedName>
        <fullName evidence="4">EF-hand domain-containing protein</fullName>
    </recommendedName>
</protein>
<dbReference type="EMBL" id="FNBL01000018">
    <property type="protein sequence ID" value="SDG37687.1"/>
    <property type="molecule type" value="Genomic_DNA"/>
</dbReference>
<accession>A0A1G7TQX3</accession>
<organism evidence="2 3">
    <name type="scientific">Celeribacter baekdonensis</name>
    <dbReference type="NCBI Taxonomy" id="875171"/>
    <lineage>
        <taxon>Bacteria</taxon>
        <taxon>Pseudomonadati</taxon>
        <taxon>Pseudomonadota</taxon>
        <taxon>Alphaproteobacteria</taxon>
        <taxon>Rhodobacterales</taxon>
        <taxon>Roseobacteraceae</taxon>
        <taxon>Celeribacter</taxon>
    </lineage>
</organism>
<proteinExistence type="predicted"/>
<dbReference type="OrthoDB" id="7868173at2"/>
<dbReference type="InterPro" id="IPR018247">
    <property type="entry name" value="EF_Hand_1_Ca_BS"/>
</dbReference>
<feature type="region of interest" description="Disordered" evidence="1">
    <location>
        <begin position="1"/>
        <end position="25"/>
    </location>
</feature>
<dbReference type="Proteomes" id="UP000182284">
    <property type="component" value="Unassembled WGS sequence"/>
</dbReference>
<evidence type="ECO:0000313" key="3">
    <source>
        <dbReference type="Proteomes" id="UP000182284"/>
    </source>
</evidence>
<feature type="compositionally biased region" description="Polar residues" evidence="1">
    <location>
        <begin position="1"/>
        <end position="15"/>
    </location>
</feature>
<evidence type="ECO:0000313" key="2">
    <source>
        <dbReference type="EMBL" id="SDG37687.1"/>
    </source>
</evidence>
<dbReference type="RefSeq" id="WP_074647166.1">
    <property type="nucleotide sequence ID" value="NZ_FNBL01000018.1"/>
</dbReference>
<name>A0A1G7TQX3_9RHOB</name>
<reference evidence="2 3" key="1">
    <citation type="submission" date="2016-10" db="EMBL/GenBank/DDBJ databases">
        <authorList>
            <person name="de Groot N.N."/>
        </authorList>
    </citation>
    <scope>NUCLEOTIDE SEQUENCE [LARGE SCALE GENOMIC DNA]</scope>
    <source>
        <strain evidence="2 3">DSM 27375</strain>
    </source>
</reference>
<dbReference type="AlphaFoldDB" id="A0A1G7TQX3"/>